<dbReference type="STRING" id="42249.A0A317SHG0"/>
<dbReference type="InterPro" id="IPR001283">
    <property type="entry name" value="CRISP-related"/>
</dbReference>
<organism evidence="3 4">
    <name type="scientific">Tuber magnatum</name>
    <name type="common">white Piedmont truffle</name>
    <dbReference type="NCBI Taxonomy" id="42249"/>
    <lineage>
        <taxon>Eukaryota</taxon>
        <taxon>Fungi</taxon>
        <taxon>Dikarya</taxon>
        <taxon>Ascomycota</taxon>
        <taxon>Pezizomycotina</taxon>
        <taxon>Pezizomycetes</taxon>
        <taxon>Pezizales</taxon>
        <taxon>Tuberaceae</taxon>
        <taxon>Tuber</taxon>
    </lineage>
</organism>
<dbReference type="InterPro" id="IPR018244">
    <property type="entry name" value="Allrgn_V5/Tpx1_CS"/>
</dbReference>
<dbReference type="GO" id="GO:0005576">
    <property type="term" value="C:extracellular region"/>
    <property type="evidence" value="ECO:0007669"/>
    <property type="project" value="InterPro"/>
</dbReference>
<evidence type="ECO:0000256" key="1">
    <source>
        <dbReference type="SAM" id="SignalP"/>
    </source>
</evidence>
<name>A0A317SHG0_9PEZI</name>
<dbReference type="Proteomes" id="UP000246991">
    <property type="component" value="Unassembled WGS sequence"/>
</dbReference>
<dbReference type="InterPro" id="IPR035940">
    <property type="entry name" value="CAP_sf"/>
</dbReference>
<reference evidence="3 4" key="1">
    <citation type="submission" date="2018-03" db="EMBL/GenBank/DDBJ databases">
        <title>Genomes of Pezizomycetes fungi and the evolution of truffles.</title>
        <authorList>
            <person name="Murat C."/>
            <person name="Payen T."/>
            <person name="Noel B."/>
            <person name="Kuo A."/>
            <person name="Martin F.M."/>
        </authorList>
    </citation>
    <scope>NUCLEOTIDE SEQUENCE [LARGE SCALE GENOMIC DNA]</scope>
    <source>
        <strain evidence="3">091103-1</strain>
    </source>
</reference>
<sequence length="218" mass="24062">MRTTIFLPAVFAAGTTLAQAQVDTESYTDTSRLEGDVLRAHNGWRAEHDSVPLVWNNSLADFARGHTRECVFEHSGAPYGENLAAGYANSTAAVDAWGNEREMYDFSRAQFSEETGHFTQVVWNATRSVGCAATECEGILVAGQDSWYITCEYWPQGNVQGAFAQNVREQVGNVEPEGEDDNSGEESDAGRRWGVDWRVGLVGMGMGMYSVSTLFRYF</sequence>
<gene>
    <name evidence="3" type="ORF">C7212DRAFT_285082</name>
</gene>
<dbReference type="SUPFAM" id="SSF55797">
    <property type="entry name" value="PR-1-like"/>
    <property type="match status" value="1"/>
</dbReference>
<proteinExistence type="predicted"/>
<protein>
    <submittedName>
        <fullName evidence="3">PR-1-like protein</fullName>
    </submittedName>
</protein>
<dbReference type="Pfam" id="PF00188">
    <property type="entry name" value="CAP"/>
    <property type="match status" value="1"/>
</dbReference>
<keyword evidence="1" id="KW-0732">Signal</keyword>
<dbReference type="EMBL" id="PYWC01000075">
    <property type="protein sequence ID" value="PWW73708.1"/>
    <property type="molecule type" value="Genomic_DNA"/>
</dbReference>
<dbReference type="Gene3D" id="3.40.33.10">
    <property type="entry name" value="CAP"/>
    <property type="match status" value="1"/>
</dbReference>
<comment type="caution">
    <text evidence="3">The sequence shown here is derived from an EMBL/GenBank/DDBJ whole genome shotgun (WGS) entry which is preliminary data.</text>
</comment>
<dbReference type="OrthoDB" id="337038at2759"/>
<feature type="signal peptide" evidence="1">
    <location>
        <begin position="1"/>
        <end position="20"/>
    </location>
</feature>
<evidence type="ECO:0000259" key="2">
    <source>
        <dbReference type="SMART" id="SM00198"/>
    </source>
</evidence>
<dbReference type="PANTHER" id="PTHR10334">
    <property type="entry name" value="CYSTEINE-RICH SECRETORY PROTEIN-RELATED"/>
    <property type="match status" value="1"/>
</dbReference>
<dbReference type="PRINTS" id="PR00837">
    <property type="entry name" value="V5TPXLIKE"/>
</dbReference>
<dbReference type="AlphaFoldDB" id="A0A317SHG0"/>
<feature type="chain" id="PRO_5016255977" evidence="1">
    <location>
        <begin position="21"/>
        <end position="218"/>
    </location>
</feature>
<accession>A0A317SHG0</accession>
<feature type="domain" description="SCP" evidence="2">
    <location>
        <begin position="32"/>
        <end position="161"/>
    </location>
</feature>
<dbReference type="InterPro" id="IPR014044">
    <property type="entry name" value="CAP_dom"/>
</dbReference>
<keyword evidence="4" id="KW-1185">Reference proteome</keyword>
<evidence type="ECO:0000313" key="4">
    <source>
        <dbReference type="Proteomes" id="UP000246991"/>
    </source>
</evidence>
<dbReference type="PROSITE" id="PS01009">
    <property type="entry name" value="CRISP_1"/>
    <property type="match status" value="1"/>
</dbReference>
<evidence type="ECO:0000313" key="3">
    <source>
        <dbReference type="EMBL" id="PWW73708.1"/>
    </source>
</evidence>
<dbReference type="SMART" id="SM00198">
    <property type="entry name" value="SCP"/>
    <property type="match status" value="1"/>
</dbReference>